<evidence type="ECO:0000313" key="5">
    <source>
        <dbReference type="EMBL" id="CAG8604160.1"/>
    </source>
</evidence>
<name>A0A9N9CJL9_9GLOM</name>
<comment type="subcellular location">
    <subcellularLocation>
        <location evidence="1">Nucleus</location>
        <location evidence="1">Nucleolus</location>
    </subcellularLocation>
</comment>
<dbReference type="GO" id="GO:0051015">
    <property type="term" value="F:actin filament binding"/>
    <property type="evidence" value="ECO:0007669"/>
    <property type="project" value="TreeGrafter"/>
</dbReference>
<organism evidence="5 6">
    <name type="scientific">Ambispora leptoticha</name>
    <dbReference type="NCBI Taxonomy" id="144679"/>
    <lineage>
        <taxon>Eukaryota</taxon>
        <taxon>Fungi</taxon>
        <taxon>Fungi incertae sedis</taxon>
        <taxon>Mucoromycota</taxon>
        <taxon>Glomeromycotina</taxon>
        <taxon>Glomeromycetes</taxon>
        <taxon>Archaeosporales</taxon>
        <taxon>Ambisporaceae</taxon>
        <taxon>Ambispora</taxon>
    </lineage>
</organism>
<feature type="region of interest" description="Disordered" evidence="4">
    <location>
        <begin position="1"/>
        <end position="34"/>
    </location>
</feature>
<dbReference type="PANTHER" id="PTHR12928">
    <property type="entry name" value="FRG1 PROTEIN"/>
    <property type="match status" value="1"/>
</dbReference>
<dbReference type="Pfam" id="PF06229">
    <property type="entry name" value="FRG1"/>
    <property type="match status" value="1"/>
</dbReference>
<evidence type="ECO:0000256" key="1">
    <source>
        <dbReference type="ARBA" id="ARBA00004604"/>
    </source>
</evidence>
<evidence type="ECO:0000256" key="3">
    <source>
        <dbReference type="ARBA" id="ARBA00023242"/>
    </source>
</evidence>
<dbReference type="SUPFAM" id="SSF50405">
    <property type="entry name" value="Actin-crosslinking proteins"/>
    <property type="match status" value="1"/>
</dbReference>
<dbReference type="InterPro" id="IPR008999">
    <property type="entry name" value="Actin-crosslinking"/>
</dbReference>
<dbReference type="Gene3D" id="2.80.10.50">
    <property type="match status" value="1"/>
</dbReference>
<evidence type="ECO:0000313" key="6">
    <source>
        <dbReference type="Proteomes" id="UP000789508"/>
    </source>
</evidence>
<dbReference type="InterPro" id="IPR010414">
    <property type="entry name" value="FRG1"/>
</dbReference>
<dbReference type="EMBL" id="CAJVPS010004468">
    <property type="protein sequence ID" value="CAG8604160.1"/>
    <property type="molecule type" value="Genomic_DNA"/>
</dbReference>
<gene>
    <name evidence="5" type="ORF">ALEPTO_LOCUS8277</name>
</gene>
<proteinExistence type="inferred from homology"/>
<evidence type="ECO:0000256" key="2">
    <source>
        <dbReference type="ARBA" id="ARBA00010878"/>
    </source>
</evidence>
<dbReference type="AlphaFoldDB" id="A0A9N9CJL9"/>
<reference evidence="5" key="1">
    <citation type="submission" date="2021-06" db="EMBL/GenBank/DDBJ databases">
        <authorList>
            <person name="Kallberg Y."/>
            <person name="Tangrot J."/>
            <person name="Rosling A."/>
        </authorList>
    </citation>
    <scope>NUCLEOTIDE SEQUENCE</scope>
    <source>
        <strain evidence="5">FL130A</strain>
    </source>
</reference>
<dbReference type="CDD" id="cd23339">
    <property type="entry name" value="beta-trefoil_FSCN_fungal_FRG1-like"/>
    <property type="match status" value="1"/>
</dbReference>
<keyword evidence="6" id="KW-1185">Reference proteome</keyword>
<dbReference type="PANTHER" id="PTHR12928:SF0">
    <property type="entry name" value="FSHD REGION GENE 1"/>
    <property type="match status" value="1"/>
</dbReference>
<dbReference type="Proteomes" id="UP000789508">
    <property type="component" value="Unassembled WGS sequence"/>
</dbReference>
<comment type="similarity">
    <text evidence="2">Belongs to the FRG1 family.</text>
</comment>
<accession>A0A9N9CJL9</accession>
<comment type="caution">
    <text evidence="5">The sequence shown here is derived from an EMBL/GenBank/DDBJ whole genome shotgun (WGS) entry which is preliminary data.</text>
</comment>
<dbReference type="OrthoDB" id="5539371at2759"/>
<sequence length="264" mass="30030">MSEYKLASKGKGKLSFKGEKSSKKKKKRKAEESFEEEGQQEGWIFAQTMSDLVGPLYLIFNSEPLCCLHMSEKDRSINIQPLQNQNLAMVEPENVNCVFVGAQIIGNPDHISLKTCDGKYLSSDKFGIITADKEAIGPQEEWIPIIREDGIALQNSYERFLSVDEIADGGYKLRADAETIGFCETWRVKCQARLKKKQKTAKIEDKPARDFEIEQIKKYQTWGGGRVKATGEDISELKKAKKEGNFNEALLDRREKMKADRYCK</sequence>
<protein>
    <submittedName>
        <fullName evidence="5">13332_t:CDS:1</fullName>
    </submittedName>
</protein>
<dbReference type="GO" id="GO:0005730">
    <property type="term" value="C:nucleolus"/>
    <property type="evidence" value="ECO:0007669"/>
    <property type="project" value="UniProtKB-SubCell"/>
</dbReference>
<evidence type="ECO:0000256" key="4">
    <source>
        <dbReference type="SAM" id="MobiDB-lite"/>
    </source>
</evidence>
<dbReference type="GO" id="GO:0071013">
    <property type="term" value="C:catalytic step 2 spliceosome"/>
    <property type="evidence" value="ECO:0007669"/>
    <property type="project" value="TreeGrafter"/>
</dbReference>
<keyword evidence="3" id="KW-0539">Nucleus</keyword>